<gene>
    <name evidence="1" type="ORF">RhiirC2_797300</name>
</gene>
<reference evidence="1 2" key="2">
    <citation type="submission" date="2017-10" db="EMBL/GenBank/DDBJ databases">
        <title>Extensive intraspecific genome diversity in a model arbuscular mycorrhizal fungus.</title>
        <authorList>
            <person name="Chen E.C.H."/>
            <person name="Morin E."/>
            <person name="Baudet D."/>
            <person name="Noel J."/>
            <person name="Ndikumana S."/>
            <person name="Charron P."/>
            <person name="St-Onge C."/>
            <person name="Giorgi J."/>
            <person name="Grigoriev I.V."/>
            <person name="Roux C."/>
            <person name="Martin F.M."/>
            <person name="Corradi N."/>
        </authorList>
    </citation>
    <scope>NUCLEOTIDE SEQUENCE [LARGE SCALE GENOMIC DNA]</scope>
    <source>
        <strain evidence="1 2">C2</strain>
    </source>
</reference>
<accession>A0A2N1M8A6</accession>
<organism evidence="1 2">
    <name type="scientific">Rhizophagus irregularis</name>
    <dbReference type="NCBI Taxonomy" id="588596"/>
    <lineage>
        <taxon>Eukaryota</taxon>
        <taxon>Fungi</taxon>
        <taxon>Fungi incertae sedis</taxon>
        <taxon>Mucoromycota</taxon>
        <taxon>Glomeromycotina</taxon>
        <taxon>Glomeromycetes</taxon>
        <taxon>Glomerales</taxon>
        <taxon>Glomeraceae</taxon>
        <taxon>Rhizophagus</taxon>
    </lineage>
</organism>
<comment type="caution">
    <text evidence="1">The sequence shown here is derived from an EMBL/GenBank/DDBJ whole genome shotgun (WGS) entry which is preliminary data.</text>
</comment>
<evidence type="ECO:0000313" key="1">
    <source>
        <dbReference type="EMBL" id="PKK57846.1"/>
    </source>
</evidence>
<dbReference type="EMBL" id="LLXL01004039">
    <property type="protein sequence ID" value="PKK57846.1"/>
    <property type="molecule type" value="Genomic_DNA"/>
</dbReference>
<dbReference type="VEuPathDB" id="FungiDB:FUN_025525"/>
<proteinExistence type="predicted"/>
<dbReference type="Proteomes" id="UP000233469">
    <property type="component" value="Unassembled WGS sequence"/>
</dbReference>
<name>A0A2N1M8A6_9GLOM</name>
<dbReference type="AlphaFoldDB" id="A0A2N1M8A6"/>
<evidence type="ECO:0000313" key="2">
    <source>
        <dbReference type="Proteomes" id="UP000233469"/>
    </source>
</evidence>
<sequence>MQGNNTQEFLTYDNEIYNIHFRAPIYSGKPIIHIQDLKHAKKNRRNTIHSGAHFLVLLENHTVRYDQIYQLAQEKNSALYMQDVINVDKQDDRAVYRVFCSTFLVQCQNNGHLDHES</sequence>
<protein>
    <submittedName>
        <fullName evidence="1">Uncharacterized protein</fullName>
    </submittedName>
</protein>
<reference evidence="1 2" key="1">
    <citation type="submission" date="2016-04" db="EMBL/GenBank/DDBJ databases">
        <title>Genome analyses suggest a sexual origin of heterokaryosis in a supposedly ancient asexual fungus.</title>
        <authorList>
            <person name="Ropars J."/>
            <person name="Sedzielewska K."/>
            <person name="Noel J."/>
            <person name="Charron P."/>
            <person name="Farinelli L."/>
            <person name="Marton T."/>
            <person name="Kruger M."/>
            <person name="Pelin A."/>
            <person name="Brachmann A."/>
            <person name="Corradi N."/>
        </authorList>
    </citation>
    <scope>NUCLEOTIDE SEQUENCE [LARGE SCALE GENOMIC DNA]</scope>
    <source>
        <strain evidence="1 2">C2</strain>
    </source>
</reference>